<evidence type="ECO:0000313" key="3">
    <source>
        <dbReference type="Proteomes" id="UP000243900"/>
    </source>
</evidence>
<dbReference type="Proteomes" id="UP000243900">
    <property type="component" value="Unassembled WGS sequence"/>
</dbReference>
<dbReference type="AlphaFoldDB" id="A0A2P6AQP5"/>
<feature type="compositionally biased region" description="Polar residues" evidence="1">
    <location>
        <begin position="100"/>
        <end position="109"/>
    </location>
</feature>
<evidence type="ECO:0000256" key="1">
    <source>
        <dbReference type="SAM" id="MobiDB-lite"/>
    </source>
</evidence>
<comment type="caution">
    <text evidence="2">The sequence shown here is derived from an EMBL/GenBank/DDBJ whole genome shotgun (WGS) entry which is preliminary data.</text>
</comment>
<organism evidence="2 3">
    <name type="scientific">Amnimonas aquatica</name>
    <dbReference type="NCBI Taxonomy" id="2094561"/>
    <lineage>
        <taxon>Bacteria</taxon>
        <taxon>Pseudomonadati</taxon>
        <taxon>Pseudomonadota</taxon>
        <taxon>Gammaproteobacteria</taxon>
        <taxon>Moraxellales</taxon>
        <taxon>Moraxellaceae</taxon>
        <taxon>Amnimonas</taxon>
    </lineage>
</organism>
<feature type="compositionally biased region" description="Polar residues" evidence="1">
    <location>
        <begin position="84"/>
        <end position="93"/>
    </location>
</feature>
<dbReference type="RefSeq" id="WP_158249319.1">
    <property type="nucleotide sequence ID" value="NZ_PTQZ01000270.1"/>
</dbReference>
<evidence type="ECO:0000313" key="2">
    <source>
        <dbReference type="EMBL" id="PQA32196.1"/>
    </source>
</evidence>
<keyword evidence="3" id="KW-1185">Reference proteome</keyword>
<proteinExistence type="predicted"/>
<dbReference type="EMBL" id="PTQZ01000270">
    <property type="protein sequence ID" value="PQA32196.1"/>
    <property type="molecule type" value="Genomic_DNA"/>
</dbReference>
<sequence length="109" mass="11869">RCSRNRGSGCIADETWTRASNLIPASAVSSARSTRDAHQAVQENTIPALLRRLDNEIAQLNEAVESHNRRQTISEAVNTFSETLNQGSQQNRSRGGYFGNPSSSAPGIR</sequence>
<feature type="region of interest" description="Disordered" evidence="1">
    <location>
        <begin position="84"/>
        <end position="109"/>
    </location>
</feature>
<accession>A0A2P6AQP5</accession>
<gene>
    <name evidence="2" type="ORF">C5O18_08935</name>
</gene>
<protein>
    <submittedName>
        <fullName evidence="2">Uncharacterized protein</fullName>
    </submittedName>
</protein>
<feature type="non-terminal residue" evidence="2">
    <location>
        <position position="1"/>
    </location>
</feature>
<reference evidence="3" key="1">
    <citation type="submission" date="2018-02" db="EMBL/GenBank/DDBJ databases">
        <title>Genome sequencing of Solimonas sp. HR-BB.</title>
        <authorList>
            <person name="Lee Y."/>
            <person name="Jeon C.O."/>
        </authorList>
    </citation>
    <scope>NUCLEOTIDE SEQUENCE [LARGE SCALE GENOMIC DNA]</scope>
    <source>
        <strain evidence="3">HR-E</strain>
    </source>
</reference>
<name>A0A2P6AQP5_9GAMM</name>